<reference evidence="2" key="1">
    <citation type="submission" date="2023-06" db="EMBL/GenBank/DDBJ databases">
        <title>Genome-scale phylogeny and comparative genomics of the fungal order Sordariales.</title>
        <authorList>
            <consortium name="Lawrence Berkeley National Laboratory"/>
            <person name="Hensen N."/>
            <person name="Bonometti L."/>
            <person name="Westerberg I."/>
            <person name="Brannstrom I.O."/>
            <person name="Guillou S."/>
            <person name="Cros-Aarteil S."/>
            <person name="Calhoun S."/>
            <person name="Haridas S."/>
            <person name="Kuo A."/>
            <person name="Mondo S."/>
            <person name="Pangilinan J."/>
            <person name="Riley R."/>
            <person name="Labutti K."/>
            <person name="Andreopoulos B."/>
            <person name="Lipzen A."/>
            <person name="Chen C."/>
            <person name="Yanf M."/>
            <person name="Daum C."/>
            <person name="Ng V."/>
            <person name="Clum A."/>
            <person name="Steindorff A."/>
            <person name="Ohm R."/>
            <person name="Martin F."/>
            <person name="Silar P."/>
            <person name="Natvig D."/>
            <person name="Lalanne C."/>
            <person name="Gautier V."/>
            <person name="Ament-Velasquez S.L."/>
            <person name="Kruys A."/>
            <person name="Hutchinson M.I."/>
            <person name="Powell A.J."/>
            <person name="Barry K."/>
            <person name="Miller A.N."/>
            <person name="Grigoriev I.V."/>
            <person name="Debuchy R."/>
            <person name="Gladieux P."/>
            <person name="Thoren M.H."/>
            <person name="Johannesson H."/>
        </authorList>
    </citation>
    <scope>NUCLEOTIDE SEQUENCE</scope>
    <source>
        <strain evidence="2">SMH2532-1</strain>
    </source>
</reference>
<evidence type="ECO:0000256" key="1">
    <source>
        <dbReference type="SAM" id="MobiDB-lite"/>
    </source>
</evidence>
<protein>
    <submittedName>
        <fullName evidence="2">Uncharacterized protein</fullName>
    </submittedName>
</protein>
<feature type="region of interest" description="Disordered" evidence="1">
    <location>
        <begin position="1"/>
        <end position="21"/>
    </location>
</feature>
<keyword evidence="3" id="KW-1185">Reference proteome</keyword>
<accession>A0AA40CQL2</accession>
<evidence type="ECO:0000313" key="2">
    <source>
        <dbReference type="EMBL" id="KAK0645664.1"/>
    </source>
</evidence>
<evidence type="ECO:0000313" key="3">
    <source>
        <dbReference type="Proteomes" id="UP001174936"/>
    </source>
</evidence>
<sequence>MRETYDQPRGGRGGAQEGPTSFYLAFGSAPPPRTAAACSGGRTLTASHYRVWSGPCPIPIHTYLMGTGPYGCAAAQR</sequence>
<gene>
    <name evidence="2" type="ORF">B0T16DRAFT_144258</name>
</gene>
<dbReference type="Proteomes" id="UP001174936">
    <property type="component" value="Unassembled WGS sequence"/>
</dbReference>
<name>A0AA40CQL2_9PEZI</name>
<organism evidence="2 3">
    <name type="scientific">Cercophora newfieldiana</name>
    <dbReference type="NCBI Taxonomy" id="92897"/>
    <lineage>
        <taxon>Eukaryota</taxon>
        <taxon>Fungi</taxon>
        <taxon>Dikarya</taxon>
        <taxon>Ascomycota</taxon>
        <taxon>Pezizomycotina</taxon>
        <taxon>Sordariomycetes</taxon>
        <taxon>Sordariomycetidae</taxon>
        <taxon>Sordariales</taxon>
        <taxon>Lasiosphaeriaceae</taxon>
        <taxon>Cercophora</taxon>
    </lineage>
</organism>
<dbReference type="EMBL" id="JAULSV010000004">
    <property type="protein sequence ID" value="KAK0645664.1"/>
    <property type="molecule type" value="Genomic_DNA"/>
</dbReference>
<comment type="caution">
    <text evidence="2">The sequence shown here is derived from an EMBL/GenBank/DDBJ whole genome shotgun (WGS) entry which is preliminary data.</text>
</comment>
<dbReference type="AlphaFoldDB" id="A0AA40CQL2"/>
<proteinExistence type="predicted"/>